<proteinExistence type="inferred from homology"/>
<dbReference type="AlphaFoldDB" id="A0A543GDJ9"/>
<evidence type="ECO:0000259" key="7">
    <source>
        <dbReference type="Pfam" id="PF08281"/>
    </source>
</evidence>
<dbReference type="InterPro" id="IPR013324">
    <property type="entry name" value="RNA_pol_sigma_r3/r4-like"/>
</dbReference>
<organism evidence="8 9">
    <name type="scientific">Pseudonocardia cypriaca</name>
    <dbReference type="NCBI Taxonomy" id="882449"/>
    <lineage>
        <taxon>Bacteria</taxon>
        <taxon>Bacillati</taxon>
        <taxon>Actinomycetota</taxon>
        <taxon>Actinomycetes</taxon>
        <taxon>Pseudonocardiales</taxon>
        <taxon>Pseudonocardiaceae</taxon>
        <taxon>Pseudonocardia</taxon>
    </lineage>
</organism>
<name>A0A543GDJ9_9PSEU</name>
<evidence type="ECO:0000256" key="4">
    <source>
        <dbReference type="ARBA" id="ARBA00023082"/>
    </source>
</evidence>
<keyword evidence="3" id="KW-0805">Transcription regulation</keyword>
<comment type="subunit">
    <text evidence="2">Interacts transiently with the RNA polymerase catalytic core formed by RpoA, RpoB, RpoC and RpoZ (2 alpha, 1 beta, 1 beta' and 1 omega subunit) to form the RNA polymerase holoenzyme that can initiate transcription.</text>
</comment>
<dbReference type="InterPro" id="IPR013325">
    <property type="entry name" value="RNA_pol_sigma_r2"/>
</dbReference>
<dbReference type="Pfam" id="PF04542">
    <property type="entry name" value="Sigma70_r2"/>
    <property type="match status" value="1"/>
</dbReference>
<dbReference type="Proteomes" id="UP000319818">
    <property type="component" value="Unassembled WGS sequence"/>
</dbReference>
<sequence length="289" mass="32242">MTIDSVFERHRQALFGAAYRMLGTRADAEDVLQEAWLRWDRVDRAEVEEPRAYLFRLVTRLALDQLRRVKARREAYVGPWLPEPLLTSPGAEESAELAESLSMGLLVVLETLTPVERAVFVLREAFGFSHAEIAEMTGRTERAVRQLAYRARRHVDARRPRREAAPSEHREVTERFLAAAIGGDLAALLSVLAPDVTFVADADGRSETPRQPVRGAREVAEYFVSVVPFWPPHLGVEITTVNGGPGALVTTDGRPFLVFSFDIDPAGRLREIDAVLNPAKLPAGNRVQR</sequence>
<dbReference type="GO" id="GO:0003677">
    <property type="term" value="F:DNA binding"/>
    <property type="evidence" value="ECO:0007669"/>
    <property type="project" value="InterPro"/>
</dbReference>
<dbReference type="InterPro" id="IPR014284">
    <property type="entry name" value="RNA_pol_sigma-70_dom"/>
</dbReference>
<evidence type="ECO:0000256" key="5">
    <source>
        <dbReference type="ARBA" id="ARBA00023163"/>
    </source>
</evidence>
<comment type="caution">
    <text evidence="8">The sequence shown here is derived from an EMBL/GenBank/DDBJ whole genome shotgun (WGS) entry which is preliminary data.</text>
</comment>
<dbReference type="SUPFAM" id="SSF88659">
    <property type="entry name" value="Sigma3 and sigma4 domains of RNA polymerase sigma factors"/>
    <property type="match status" value="1"/>
</dbReference>
<dbReference type="CDD" id="cd06171">
    <property type="entry name" value="Sigma70_r4"/>
    <property type="match status" value="1"/>
</dbReference>
<dbReference type="PANTHER" id="PTHR30173">
    <property type="entry name" value="SIGMA 19 FACTOR"/>
    <property type="match status" value="1"/>
</dbReference>
<evidence type="ECO:0000256" key="2">
    <source>
        <dbReference type="ARBA" id="ARBA00011344"/>
    </source>
</evidence>
<comment type="similarity">
    <text evidence="1">Belongs to the sigma-70 factor family. ECF subfamily.</text>
</comment>
<feature type="domain" description="RNA polymerase sigma-70 region 2" evidence="6">
    <location>
        <begin position="7"/>
        <end position="70"/>
    </location>
</feature>
<evidence type="ECO:0000256" key="3">
    <source>
        <dbReference type="ARBA" id="ARBA00023015"/>
    </source>
</evidence>
<dbReference type="InterPro" id="IPR036388">
    <property type="entry name" value="WH-like_DNA-bd_sf"/>
</dbReference>
<evidence type="ECO:0000313" key="8">
    <source>
        <dbReference type="EMBL" id="TQM44135.1"/>
    </source>
</evidence>
<dbReference type="EMBL" id="VFPH01000001">
    <property type="protein sequence ID" value="TQM44135.1"/>
    <property type="molecule type" value="Genomic_DNA"/>
</dbReference>
<evidence type="ECO:0000256" key="1">
    <source>
        <dbReference type="ARBA" id="ARBA00010641"/>
    </source>
</evidence>
<dbReference type="NCBIfam" id="NF007214">
    <property type="entry name" value="PRK09636.1"/>
    <property type="match status" value="1"/>
</dbReference>
<evidence type="ECO:0000313" key="9">
    <source>
        <dbReference type="Proteomes" id="UP000319818"/>
    </source>
</evidence>
<accession>A0A543GDJ9</accession>
<keyword evidence="4" id="KW-0731">Sigma factor</keyword>
<keyword evidence="5" id="KW-0804">Transcription</keyword>
<dbReference type="GO" id="GO:0016987">
    <property type="term" value="F:sigma factor activity"/>
    <property type="evidence" value="ECO:0007669"/>
    <property type="project" value="UniProtKB-KW"/>
</dbReference>
<dbReference type="PANTHER" id="PTHR30173:SF36">
    <property type="entry name" value="ECF RNA POLYMERASE SIGMA FACTOR SIGJ"/>
    <property type="match status" value="1"/>
</dbReference>
<dbReference type="InterPro" id="IPR013249">
    <property type="entry name" value="RNA_pol_sigma70_r4_t2"/>
</dbReference>
<dbReference type="InterPro" id="IPR052704">
    <property type="entry name" value="ECF_Sigma-70_Domain"/>
</dbReference>
<dbReference type="OrthoDB" id="6689546at2"/>
<evidence type="ECO:0000259" key="6">
    <source>
        <dbReference type="Pfam" id="PF04542"/>
    </source>
</evidence>
<dbReference type="GO" id="GO:0006352">
    <property type="term" value="P:DNA-templated transcription initiation"/>
    <property type="evidence" value="ECO:0007669"/>
    <property type="project" value="InterPro"/>
</dbReference>
<dbReference type="RefSeq" id="WP_142098684.1">
    <property type="nucleotide sequence ID" value="NZ_VFPH01000001.1"/>
</dbReference>
<feature type="domain" description="RNA polymerase sigma factor 70 region 4 type 2" evidence="7">
    <location>
        <begin position="105"/>
        <end position="154"/>
    </location>
</feature>
<dbReference type="Gene3D" id="3.10.450.50">
    <property type="match status" value="1"/>
</dbReference>
<dbReference type="Gene3D" id="1.10.10.10">
    <property type="entry name" value="Winged helix-like DNA-binding domain superfamily/Winged helix DNA-binding domain"/>
    <property type="match status" value="1"/>
</dbReference>
<protein>
    <submittedName>
        <fullName evidence="8">RNA polymerase sigma-70 factor (ECF subfamily)</fullName>
    </submittedName>
</protein>
<gene>
    <name evidence="8" type="ORF">FB388_1497</name>
</gene>
<dbReference type="Gene3D" id="1.10.1740.10">
    <property type="match status" value="1"/>
</dbReference>
<dbReference type="NCBIfam" id="TIGR02937">
    <property type="entry name" value="sigma70-ECF"/>
    <property type="match status" value="1"/>
</dbReference>
<reference evidence="8 9" key="1">
    <citation type="submission" date="2019-06" db="EMBL/GenBank/DDBJ databases">
        <title>Sequencing the genomes of 1000 actinobacteria strains.</title>
        <authorList>
            <person name="Klenk H.-P."/>
        </authorList>
    </citation>
    <scope>NUCLEOTIDE SEQUENCE [LARGE SCALE GENOMIC DNA]</scope>
    <source>
        <strain evidence="8 9">DSM 45511</strain>
    </source>
</reference>
<keyword evidence="9" id="KW-1185">Reference proteome</keyword>
<dbReference type="SUPFAM" id="SSF54427">
    <property type="entry name" value="NTF2-like"/>
    <property type="match status" value="1"/>
</dbReference>
<dbReference type="InterPro" id="IPR032710">
    <property type="entry name" value="NTF2-like_dom_sf"/>
</dbReference>
<dbReference type="SUPFAM" id="SSF88946">
    <property type="entry name" value="Sigma2 domain of RNA polymerase sigma factors"/>
    <property type="match status" value="1"/>
</dbReference>
<dbReference type="Pfam" id="PF08281">
    <property type="entry name" value="Sigma70_r4_2"/>
    <property type="match status" value="1"/>
</dbReference>
<dbReference type="InterPro" id="IPR007627">
    <property type="entry name" value="RNA_pol_sigma70_r2"/>
</dbReference>